<keyword evidence="5" id="KW-1185">Reference proteome</keyword>
<organism evidence="4 5">
    <name type="scientific">Rhodococcus maanshanensis</name>
    <dbReference type="NCBI Taxonomy" id="183556"/>
    <lineage>
        <taxon>Bacteria</taxon>
        <taxon>Bacillati</taxon>
        <taxon>Actinomycetota</taxon>
        <taxon>Actinomycetes</taxon>
        <taxon>Mycobacteriales</taxon>
        <taxon>Nocardiaceae</taxon>
        <taxon>Rhodococcus</taxon>
    </lineage>
</organism>
<sequence length="307" mass="34098">MTSTEVTTRPVTFGCRDGVVLGGHMFDPAIAGTDAPMVIVNCATGVLARYYHRYARYLAELGSPVLTYDYRGIGESRPPGTLRGAAIPWRAWGEQDFDAAVAFARAQEPNRPLAVVGHSIGGFLPGFAAGAVHVDRMLTVGAQYAYWRDYARRSRIGLLAKWHLAMPALTAAYGYFPGRRLGWLEDLPAGVAREWAFRRAAMESSYPRGERAEVRRRFAAVRAPILAVATTDDEFGTPAALERALRYYRGSDRARVELRPESLGHNAIGHFGLFHDRHRDGFWRGTAEWLNHGVNPWPTAAERRAEI</sequence>
<dbReference type="InterPro" id="IPR022742">
    <property type="entry name" value="Hydrolase_4"/>
</dbReference>
<dbReference type="PANTHER" id="PTHR22946:SF9">
    <property type="entry name" value="POLYKETIDE TRANSFERASE AF380"/>
    <property type="match status" value="1"/>
</dbReference>
<dbReference type="PANTHER" id="PTHR22946">
    <property type="entry name" value="DIENELACTONE HYDROLASE DOMAIN-CONTAINING PROTEIN-RELATED"/>
    <property type="match status" value="1"/>
</dbReference>
<protein>
    <submittedName>
        <fullName evidence="4">Predicted alpha/beta hydrolase</fullName>
    </submittedName>
</protein>
<evidence type="ECO:0000259" key="3">
    <source>
        <dbReference type="Pfam" id="PF12146"/>
    </source>
</evidence>
<dbReference type="InterPro" id="IPR017208">
    <property type="entry name" value="UCP037442_abhydr"/>
</dbReference>
<evidence type="ECO:0000256" key="2">
    <source>
        <dbReference type="ARBA" id="ARBA00022801"/>
    </source>
</evidence>
<name>A0A1H7RJ99_9NOCA</name>
<dbReference type="InterPro" id="IPR029058">
    <property type="entry name" value="AB_hydrolase_fold"/>
</dbReference>
<dbReference type="RefSeq" id="WP_072752499.1">
    <property type="nucleotide sequence ID" value="NZ_FOAW01000011.1"/>
</dbReference>
<evidence type="ECO:0000313" key="5">
    <source>
        <dbReference type="Proteomes" id="UP000198677"/>
    </source>
</evidence>
<dbReference type="Gene3D" id="3.40.50.1820">
    <property type="entry name" value="alpha/beta hydrolase"/>
    <property type="match status" value="1"/>
</dbReference>
<evidence type="ECO:0000256" key="1">
    <source>
        <dbReference type="ARBA" id="ARBA00008645"/>
    </source>
</evidence>
<dbReference type="GO" id="GO:0052689">
    <property type="term" value="F:carboxylic ester hydrolase activity"/>
    <property type="evidence" value="ECO:0007669"/>
    <property type="project" value="UniProtKB-ARBA"/>
</dbReference>
<dbReference type="Proteomes" id="UP000198677">
    <property type="component" value="Unassembled WGS sequence"/>
</dbReference>
<gene>
    <name evidence="4" type="ORF">SAMN05444583_111125</name>
</gene>
<keyword evidence="2 4" id="KW-0378">Hydrolase</keyword>
<proteinExistence type="inferred from homology"/>
<dbReference type="PIRSF" id="PIRSF037442">
    <property type="entry name" value="UCP037442_abhydr"/>
    <property type="match status" value="1"/>
</dbReference>
<reference evidence="5" key="1">
    <citation type="submission" date="2016-10" db="EMBL/GenBank/DDBJ databases">
        <authorList>
            <person name="Varghese N."/>
            <person name="Submissions S."/>
        </authorList>
    </citation>
    <scope>NUCLEOTIDE SEQUENCE [LARGE SCALE GENOMIC DNA]</scope>
    <source>
        <strain evidence="5">DSM 44675</strain>
    </source>
</reference>
<dbReference type="EMBL" id="FOAW01000011">
    <property type="protein sequence ID" value="SEL60370.1"/>
    <property type="molecule type" value="Genomic_DNA"/>
</dbReference>
<dbReference type="AlphaFoldDB" id="A0A1H7RJ99"/>
<dbReference type="SUPFAM" id="SSF53474">
    <property type="entry name" value="alpha/beta-Hydrolases"/>
    <property type="match status" value="1"/>
</dbReference>
<dbReference type="Pfam" id="PF12146">
    <property type="entry name" value="Hydrolase_4"/>
    <property type="match status" value="1"/>
</dbReference>
<feature type="domain" description="Serine aminopeptidase S33" evidence="3">
    <location>
        <begin position="49"/>
        <end position="241"/>
    </location>
</feature>
<accession>A0A1H7RJ99</accession>
<dbReference type="InterPro" id="IPR050261">
    <property type="entry name" value="FrsA_esterase"/>
</dbReference>
<comment type="similarity">
    <text evidence="1">Belongs to the AB hydrolase superfamily.</text>
</comment>
<evidence type="ECO:0000313" key="4">
    <source>
        <dbReference type="EMBL" id="SEL60370.1"/>
    </source>
</evidence>